<keyword evidence="5" id="KW-1185">Reference proteome</keyword>
<feature type="site" description="Positions MEP for the nucleophilic attack" evidence="3">
    <location>
        <position position="207"/>
    </location>
</feature>
<dbReference type="UniPathway" id="UPA00056">
    <property type="reaction ID" value="UER00093"/>
</dbReference>
<comment type="similarity">
    <text evidence="3">Belongs to the IspD/TarI cytidylyltransferase family. IspD subfamily.</text>
</comment>
<dbReference type="Gene3D" id="3.90.550.10">
    <property type="entry name" value="Spore Coat Polysaccharide Biosynthesis Protein SpsA, Chain A"/>
    <property type="match status" value="1"/>
</dbReference>
<comment type="function">
    <text evidence="3">Catalyzes the formation of 4-diphosphocytidyl-2-C-methyl-D-erythritol from CTP and 2-C-methyl-D-erythritol 4-phosphate (MEP).</text>
</comment>
<feature type="site" description="Transition state stabilizer" evidence="3">
    <location>
        <position position="16"/>
    </location>
</feature>
<gene>
    <name evidence="3 4" type="primary">ispD</name>
    <name evidence="4" type="ORF">K0B96_04235</name>
</gene>
<dbReference type="Pfam" id="PF01128">
    <property type="entry name" value="IspD"/>
    <property type="match status" value="1"/>
</dbReference>
<evidence type="ECO:0000313" key="4">
    <source>
        <dbReference type="EMBL" id="QYM79835.1"/>
    </source>
</evidence>
<dbReference type="InterPro" id="IPR050088">
    <property type="entry name" value="IspD/TarI_cytidylyltransf_bact"/>
</dbReference>
<dbReference type="InterPro" id="IPR029044">
    <property type="entry name" value="Nucleotide-diphossugar_trans"/>
</dbReference>
<dbReference type="SUPFAM" id="SSF53448">
    <property type="entry name" value="Nucleotide-diphospho-sugar transferases"/>
    <property type="match status" value="1"/>
</dbReference>
<keyword evidence="1 3" id="KW-0808">Transferase</keyword>
<dbReference type="Proteomes" id="UP000825051">
    <property type="component" value="Chromosome"/>
</dbReference>
<dbReference type="PANTHER" id="PTHR32125:SF4">
    <property type="entry name" value="2-C-METHYL-D-ERYTHRITOL 4-PHOSPHATE CYTIDYLYLTRANSFERASE, CHLOROPLASTIC"/>
    <property type="match status" value="1"/>
</dbReference>
<evidence type="ECO:0000256" key="1">
    <source>
        <dbReference type="ARBA" id="ARBA00022679"/>
    </source>
</evidence>
<dbReference type="HAMAP" id="MF_00108">
    <property type="entry name" value="IspD"/>
    <property type="match status" value="1"/>
</dbReference>
<feature type="site" description="Positions MEP for the nucleophilic attack" evidence="3">
    <location>
        <position position="151"/>
    </location>
</feature>
<sequence length="228" mass="25037">MSRTAAILLAAGASRRMLGKVEDKILAPLAGKPVIAHSAGAFVASGVADFYVVVCRDLAQQRALMCYVPTPAVFVRGGRERQHSVANALEALPGDVEYVYIHDCARPLVRPEQLVALHKIVRREDAVVLAHRVTDTIKEHRDDARLRTLDRSRLWAMETPQVFATDLIARAYAKVIDRGRSITDDASAVELLGHPIALLENAYPNPKLTSPQDLAYLEFLLTHESAGI</sequence>
<dbReference type="CDD" id="cd02516">
    <property type="entry name" value="CDP-ME_synthetase"/>
    <property type="match status" value="1"/>
</dbReference>
<evidence type="ECO:0000256" key="3">
    <source>
        <dbReference type="HAMAP-Rule" id="MF_00108"/>
    </source>
</evidence>
<dbReference type="EMBL" id="CP080507">
    <property type="protein sequence ID" value="QYM79835.1"/>
    <property type="molecule type" value="Genomic_DNA"/>
</dbReference>
<name>A0A8F9TXA6_9BACT</name>
<reference evidence="4" key="1">
    <citation type="submission" date="2021-08" db="EMBL/GenBank/DDBJ databases">
        <title>Genome of a novel bacterium of the phylum Verrucomicrobia, Oleiharenicola sp. KSB-15.</title>
        <authorList>
            <person name="Chung J.-H."/>
            <person name="Ahn J.-H."/>
            <person name="Yoon Y."/>
            <person name="Kim D.-Y."/>
            <person name="An S.-H."/>
            <person name="Park I."/>
            <person name="Yeon J."/>
        </authorList>
    </citation>
    <scope>NUCLEOTIDE SEQUENCE</scope>
    <source>
        <strain evidence="4">KSB-15</strain>
    </source>
</reference>
<comment type="catalytic activity">
    <reaction evidence="3">
        <text>2-C-methyl-D-erythritol 4-phosphate + CTP + H(+) = 4-CDP-2-C-methyl-D-erythritol + diphosphate</text>
        <dbReference type="Rhea" id="RHEA:13429"/>
        <dbReference type="ChEBI" id="CHEBI:15378"/>
        <dbReference type="ChEBI" id="CHEBI:33019"/>
        <dbReference type="ChEBI" id="CHEBI:37563"/>
        <dbReference type="ChEBI" id="CHEBI:57823"/>
        <dbReference type="ChEBI" id="CHEBI:58262"/>
        <dbReference type="EC" id="2.7.7.60"/>
    </reaction>
</comment>
<dbReference type="KEGG" id="ole:K0B96_04235"/>
<dbReference type="NCBIfam" id="TIGR00453">
    <property type="entry name" value="ispD"/>
    <property type="match status" value="1"/>
</dbReference>
<dbReference type="InterPro" id="IPR001228">
    <property type="entry name" value="IspD"/>
</dbReference>
<proteinExistence type="inferred from homology"/>
<dbReference type="PANTHER" id="PTHR32125">
    <property type="entry name" value="2-C-METHYL-D-ERYTHRITOL 4-PHOSPHATE CYTIDYLYLTRANSFERASE, CHLOROPLASTIC"/>
    <property type="match status" value="1"/>
</dbReference>
<dbReference type="InterPro" id="IPR034683">
    <property type="entry name" value="IspD/TarI"/>
</dbReference>
<dbReference type="AlphaFoldDB" id="A0A8F9TXA6"/>
<evidence type="ECO:0000256" key="2">
    <source>
        <dbReference type="ARBA" id="ARBA00022695"/>
    </source>
</evidence>
<feature type="site" description="Transition state stabilizer" evidence="3">
    <location>
        <position position="24"/>
    </location>
</feature>
<dbReference type="EC" id="2.7.7.60" evidence="3"/>
<keyword evidence="2 3" id="KW-0548">Nucleotidyltransferase</keyword>
<accession>A0A8F9TXA6</accession>
<dbReference type="GO" id="GO:0019288">
    <property type="term" value="P:isopentenyl diphosphate biosynthetic process, methylerythritol 4-phosphate pathway"/>
    <property type="evidence" value="ECO:0007669"/>
    <property type="project" value="UniProtKB-UniRule"/>
</dbReference>
<evidence type="ECO:0000313" key="5">
    <source>
        <dbReference type="Proteomes" id="UP000825051"/>
    </source>
</evidence>
<dbReference type="GO" id="GO:0050518">
    <property type="term" value="F:2-C-methyl-D-erythritol 4-phosphate cytidylyltransferase activity"/>
    <property type="evidence" value="ECO:0007669"/>
    <property type="project" value="UniProtKB-UniRule"/>
</dbReference>
<protein>
    <recommendedName>
        <fullName evidence="3">2-C-methyl-D-erythritol 4-phosphate cytidylyltransferase</fullName>
        <ecNumber evidence="3">2.7.7.60</ecNumber>
    </recommendedName>
    <alternativeName>
        <fullName evidence="3">4-diphosphocytidyl-2C-methyl-D-erythritol synthase</fullName>
    </alternativeName>
    <alternativeName>
        <fullName evidence="3">MEP cytidylyltransferase</fullName>
        <shortName evidence="3">MCT</shortName>
    </alternativeName>
</protein>
<keyword evidence="3" id="KW-0414">Isoprene biosynthesis</keyword>
<organism evidence="4 5">
    <name type="scientific">Horticoccus luteus</name>
    <dbReference type="NCBI Taxonomy" id="2862869"/>
    <lineage>
        <taxon>Bacteria</taxon>
        <taxon>Pseudomonadati</taxon>
        <taxon>Verrucomicrobiota</taxon>
        <taxon>Opitutia</taxon>
        <taxon>Opitutales</taxon>
        <taxon>Opitutaceae</taxon>
        <taxon>Horticoccus</taxon>
    </lineage>
</organism>
<dbReference type="RefSeq" id="WP_220164208.1">
    <property type="nucleotide sequence ID" value="NZ_CP080507.1"/>
</dbReference>
<comment type="pathway">
    <text evidence="3">Isoprenoid biosynthesis; isopentenyl diphosphate biosynthesis via DXP pathway; isopentenyl diphosphate from 1-deoxy-D-xylulose 5-phosphate: step 2/6.</text>
</comment>